<accession>G0R5I5</accession>
<gene>
    <name evidence="4" type="ORF">IMG5_199240</name>
</gene>
<dbReference type="PANTHER" id="PTHR20929">
    <property type="entry name" value="LUNG ADENOMA SUSCEPTIBILITY 1-RELATED"/>
    <property type="match status" value="1"/>
</dbReference>
<evidence type="ECO:0000313" key="5">
    <source>
        <dbReference type="Proteomes" id="UP000008983"/>
    </source>
</evidence>
<dbReference type="RefSeq" id="XP_004024129.1">
    <property type="nucleotide sequence ID" value="XM_004024080.1"/>
</dbReference>
<evidence type="ECO:0000259" key="3">
    <source>
        <dbReference type="Pfam" id="PF15927"/>
    </source>
</evidence>
<dbReference type="GeneID" id="14903327"/>
<feature type="compositionally biased region" description="Basic and acidic residues" evidence="2">
    <location>
        <begin position="12"/>
        <end position="52"/>
    </location>
</feature>
<dbReference type="Pfam" id="PF15927">
    <property type="entry name" value="Casc1_N"/>
    <property type="match status" value="1"/>
</dbReference>
<evidence type="ECO:0000313" key="4">
    <source>
        <dbReference type="EMBL" id="EGR27245.1"/>
    </source>
</evidence>
<comment type="similarity">
    <text evidence="1">Belongs to the DNAI7 family.</text>
</comment>
<dbReference type="InterPro" id="IPR023247">
    <property type="entry name" value="IC97/Dnai7-like"/>
</dbReference>
<feature type="region of interest" description="Disordered" evidence="2">
    <location>
        <begin position="1"/>
        <end position="52"/>
    </location>
</feature>
<dbReference type="OrthoDB" id="297923at2759"/>
<dbReference type="eggNOG" id="ENOG502R223">
    <property type="taxonomic scope" value="Eukaryota"/>
</dbReference>
<evidence type="ECO:0000256" key="2">
    <source>
        <dbReference type="SAM" id="MobiDB-lite"/>
    </source>
</evidence>
<feature type="domain" description="IC97/Casc1 N-terminal" evidence="3">
    <location>
        <begin position="22"/>
        <end position="125"/>
    </location>
</feature>
<feature type="compositionally biased region" description="Basic residues" evidence="2">
    <location>
        <begin position="1"/>
        <end position="11"/>
    </location>
</feature>
<sequence>MPPKPKPKKLSRKELRALQEEQRRKDEEARKKREEEEEIQRQIFEEKRRKEEERLSIEEKARLAEEVQELQPWRNQISAIKDKQLRSLKGEIDWQKYINCNSKPDANRENQLTTFLTQYKESPSVSDLKIDEALHLPIDFGHLGMHCEVPRNFMSIQLIMKAVWCSFDNLTTPEYRLNSRDLVIGGVVDIECLEYLPGKQKMPNYTLKFHYDVQEAIKKLPYPSTEGNQQKNPVKVIFQLPPYLLIYSNDQFRVHSFDFQTKKWSPDCIDEIKYDYDKRYDPEKKYLQFSTTKLAPFAYIQDKCTDFPYVSWKMRCVKPDVAYIDIRGKRDTFKFEIGKDYAMLRNRKEPELEHLNNKRMPLNRLLPLLSKSGIHLLPKENDVQPEEGIVQKSIEAETTAIQDIIFAIRCFYIQSSRFSGQLRSDKILVRVRENLEFDEEFLEDQEKDWKSICFQPFKCSIIKSKDSQPNCNENLLDDTVTHSTLELLLRKHELTSQNVLEKMRNLESVQFMNNIEMFLKMTKILTFTSGILPENLPKKVYDKKNNVEQQNVSKEQQQDNKHKIN</sequence>
<dbReference type="AlphaFoldDB" id="G0R5I5"/>
<evidence type="ECO:0000256" key="1">
    <source>
        <dbReference type="ARBA" id="ARBA00024332"/>
    </source>
</evidence>
<dbReference type="GO" id="GO:0005930">
    <property type="term" value="C:axoneme"/>
    <property type="evidence" value="ECO:0007669"/>
    <property type="project" value="TreeGrafter"/>
</dbReference>
<dbReference type="GO" id="GO:0048487">
    <property type="term" value="F:beta-tubulin binding"/>
    <property type="evidence" value="ECO:0007669"/>
    <property type="project" value="TreeGrafter"/>
</dbReference>
<dbReference type="InParanoid" id="G0R5I5"/>
<dbReference type="OMA" id="FTRCEKT"/>
<dbReference type="GO" id="GO:0008017">
    <property type="term" value="F:microtubule binding"/>
    <property type="evidence" value="ECO:0007669"/>
    <property type="project" value="TreeGrafter"/>
</dbReference>
<organism evidence="4 5">
    <name type="scientific">Ichthyophthirius multifiliis</name>
    <name type="common">White spot disease agent</name>
    <name type="synonym">Ich</name>
    <dbReference type="NCBI Taxonomy" id="5932"/>
    <lineage>
        <taxon>Eukaryota</taxon>
        <taxon>Sar</taxon>
        <taxon>Alveolata</taxon>
        <taxon>Ciliophora</taxon>
        <taxon>Intramacronucleata</taxon>
        <taxon>Oligohymenophorea</taxon>
        <taxon>Hymenostomatida</taxon>
        <taxon>Ophryoglenina</taxon>
        <taxon>Ichthyophthirius</taxon>
    </lineage>
</organism>
<protein>
    <recommendedName>
        <fullName evidence="3">IC97/Casc1 N-terminal domain-containing protein</fullName>
    </recommendedName>
</protein>
<dbReference type="EMBL" id="GL984378">
    <property type="protein sequence ID" value="EGR27245.1"/>
    <property type="molecule type" value="Genomic_DNA"/>
</dbReference>
<proteinExistence type="inferred from homology"/>
<dbReference type="PANTHER" id="PTHR20929:SF11">
    <property type="entry name" value="DYNEIN AXONEMAL INTERMEDIATE CHAIN 7"/>
    <property type="match status" value="1"/>
</dbReference>
<reference evidence="4 5" key="1">
    <citation type="submission" date="2011-07" db="EMBL/GenBank/DDBJ databases">
        <authorList>
            <person name="Coyne R."/>
            <person name="Brami D."/>
            <person name="Johnson J."/>
            <person name="Hostetler J."/>
            <person name="Hannick L."/>
            <person name="Clark T."/>
            <person name="Cassidy-Hanley D."/>
            <person name="Inman J."/>
        </authorList>
    </citation>
    <scope>NUCLEOTIDE SEQUENCE [LARGE SCALE GENOMIC DNA]</scope>
    <source>
        <strain evidence="4 5">G5</strain>
    </source>
</reference>
<dbReference type="Proteomes" id="UP000008983">
    <property type="component" value="Unassembled WGS sequence"/>
</dbReference>
<dbReference type="InterPro" id="IPR031826">
    <property type="entry name" value="IC97/Casc1_N"/>
</dbReference>
<keyword evidence="5" id="KW-1185">Reference proteome</keyword>
<name>G0R5I5_ICHMU</name>